<dbReference type="InterPro" id="IPR001173">
    <property type="entry name" value="Glyco_trans_2-like"/>
</dbReference>
<dbReference type="Proteomes" id="UP001500449">
    <property type="component" value="Unassembled WGS sequence"/>
</dbReference>
<accession>A0ABN2NLK1</accession>
<dbReference type="PANTHER" id="PTHR22916:SF3">
    <property type="entry name" value="UDP-GLCNAC:BETAGAL BETA-1,3-N-ACETYLGLUCOSAMINYLTRANSFERASE-LIKE PROTEIN 1"/>
    <property type="match status" value="1"/>
</dbReference>
<keyword evidence="3" id="KW-1185">Reference proteome</keyword>
<protein>
    <recommendedName>
        <fullName evidence="1">Glycosyltransferase 2-like domain-containing protein</fullName>
    </recommendedName>
</protein>
<organism evidence="2 3">
    <name type="scientific">Pseudonocardia ailaonensis</name>
    <dbReference type="NCBI Taxonomy" id="367279"/>
    <lineage>
        <taxon>Bacteria</taxon>
        <taxon>Bacillati</taxon>
        <taxon>Actinomycetota</taxon>
        <taxon>Actinomycetes</taxon>
        <taxon>Pseudonocardiales</taxon>
        <taxon>Pseudonocardiaceae</taxon>
        <taxon>Pseudonocardia</taxon>
    </lineage>
</organism>
<dbReference type="PANTHER" id="PTHR22916">
    <property type="entry name" value="GLYCOSYLTRANSFERASE"/>
    <property type="match status" value="1"/>
</dbReference>
<comment type="caution">
    <text evidence="2">The sequence shown here is derived from an EMBL/GenBank/DDBJ whole genome shotgun (WGS) entry which is preliminary data.</text>
</comment>
<sequence length="296" mass="33240">MTTVDILLPHYGRMDLLQEAVASVLAQSDPGWRLTIVDDNGDRAEEALAAWCAALDDPRVVYLRNERNLGINRNFQRCVTLVENELAVIIGSDDLMLPGYVRCVREAYARRPDVAIVQPGVEVIDEHGQPSRGMVDLAKRWVYAPRVSEQVVLRGEELALSLVRGNWLYFPSLCWRADALKRTGFREGFSVVQDLALVLDLVLDGESLLVDPTTCFHYRRHSGSVSSAHAADGRRFAEERRFFVETAARLDDRGWPRAARAARRHTSSRINALTRMPGALRNRDGASVLVRHIVGR</sequence>
<evidence type="ECO:0000313" key="3">
    <source>
        <dbReference type="Proteomes" id="UP001500449"/>
    </source>
</evidence>
<reference evidence="2 3" key="1">
    <citation type="journal article" date="2019" name="Int. J. Syst. Evol. Microbiol.">
        <title>The Global Catalogue of Microorganisms (GCM) 10K type strain sequencing project: providing services to taxonomists for standard genome sequencing and annotation.</title>
        <authorList>
            <consortium name="The Broad Institute Genomics Platform"/>
            <consortium name="The Broad Institute Genome Sequencing Center for Infectious Disease"/>
            <person name="Wu L."/>
            <person name="Ma J."/>
        </authorList>
    </citation>
    <scope>NUCLEOTIDE SEQUENCE [LARGE SCALE GENOMIC DNA]</scope>
    <source>
        <strain evidence="2 3">JCM 16009</strain>
    </source>
</reference>
<dbReference type="EMBL" id="BAAAQK010000025">
    <property type="protein sequence ID" value="GAA1872574.1"/>
    <property type="molecule type" value="Genomic_DNA"/>
</dbReference>
<dbReference type="RefSeq" id="WP_344425155.1">
    <property type="nucleotide sequence ID" value="NZ_BAAAQK010000025.1"/>
</dbReference>
<proteinExistence type="predicted"/>
<dbReference type="Gene3D" id="3.90.550.10">
    <property type="entry name" value="Spore Coat Polysaccharide Biosynthesis Protein SpsA, Chain A"/>
    <property type="match status" value="1"/>
</dbReference>
<name>A0ABN2NLK1_9PSEU</name>
<gene>
    <name evidence="2" type="ORF">GCM10009836_61880</name>
</gene>
<dbReference type="InterPro" id="IPR029044">
    <property type="entry name" value="Nucleotide-diphossugar_trans"/>
</dbReference>
<dbReference type="SUPFAM" id="SSF53448">
    <property type="entry name" value="Nucleotide-diphospho-sugar transferases"/>
    <property type="match status" value="1"/>
</dbReference>
<evidence type="ECO:0000259" key="1">
    <source>
        <dbReference type="Pfam" id="PF00535"/>
    </source>
</evidence>
<dbReference type="CDD" id="cd00761">
    <property type="entry name" value="Glyco_tranf_GTA_type"/>
    <property type="match status" value="1"/>
</dbReference>
<evidence type="ECO:0000313" key="2">
    <source>
        <dbReference type="EMBL" id="GAA1872574.1"/>
    </source>
</evidence>
<feature type="domain" description="Glycosyltransferase 2-like" evidence="1">
    <location>
        <begin position="6"/>
        <end position="125"/>
    </location>
</feature>
<dbReference type="Pfam" id="PF00535">
    <property type="entry name" value="Glycos_transf_2"/>
    <property type="match status" value="1"/>
</dbReference>